<dbReference type="RefSeq" id="WP_047071490.1">
    <property type="nucleotide sequence ID" value="NZ_BJOL01000010.1"/>
</dbReference>
<evidence type="ECO:0000259" key="1">
    <source>
        <dbReference type="Pfam" id="PF09346"/>
    </source>
</evidence>
<dbReference type="GeneID" id="87586888"/>
<dbReference type="Proteomes" id="UP000035218">
    <property type="component" value="Unassembled WGS sequence"/>
</dbReference>
<evidence type="ECO:0000313" key="2">
    <source>
        <dbReference type="EMBL" id="GED57613.1"/>
    </source>
</evidence>
<dbReference type="SUPFAM" id="SSF160631">
    <property type="entry name" value="SMI1/KNR4-like"/>
    <property type="match status" value="1"/>
</dbReference>
<evidence type="ECO:0000313" key="5">
    <source>
        <dbReference type="Proteomes" id="UP000319498"/>
    </source>
</evidence>
<evidence type="ECO:0000313" key="3">
    <source>
        <dbReference type="EMBL" id="KLH97701.1"/>
    </source>
</evidence>
<dbReference type="InterPro" id="IPR037883">
    <property type="entry name" value="Knr4/Smi1-like_sf"/>
</dbReference>
<dbReference type="EMBL" id="LDCN01000005">
    <property type="protein sequence ID" value="KLH97701.1"/>
    <property type="molecule type" value="Genomic_DNA"/>
</dbReference>
<comment type="caution">
    <text evidence="3">The sequence shown here is derived from an EMBL/GenBank/DDBJ whole genome shotgun (WGS) entry which is preliminary data.</text>
</comment>
<proteinExistence type="predicted"/>
<evidence type="ECO:0000313" key="4">
    <source>
        <dbReference type="Proteomes" id="UP000035218"/>
    </source>
</evidence>
<dbReference type="OrthoDB" id="5061673at2"/>
<protein>
    <submittedName>
        <fullName evidence="3">Glucan biosynthesis protein</fullName>
    </submittedName>
</protein>
<dbReference type="Proteomes" id="UP000319498">
    <property type="component" value="Unassembled WGS sequence"/>
</dbReference>
<dbReference type="EMBL" id="BJOL01000010">
    <property type="protein sequence ID" value="GED57613.1"/>
    <property type="molecule type" value="Genomic_DNA"/>
</dbReference>
<dbReference type="Gene3D" id="3.40.1580.10">
    <property type="entry name" value="SMI1/KNR4-like"/>
    <property type="match status" value="1"/>
</dbReference>
<sequence length="166" mass="19603">MEKIIEFLTWAEEKGWEVKKRIDRELTLTNEIANRYPVIPEQFDQFLKRVDTCVAADEKSWFLCVNDYNREVELAFSWDEFKKISLESACDDDSWKQEITKFWDRYLPIALSVRNGYAYYAIDLGSEFGSIVCGYEPEFEEAEQIASSFDQFLDKIMKNSVNFSSF</sequence>
<reference evidence="3 4" key="1">
    <citation type="submission" date="2015-05" db="EMBL/GenBank/DDBJ databases">
        <title>Genome sequencing project for genomic taxonomy and phylogenomics of Bacillus-like bacteria.</title>
        <authorList>
            <person name="Liu B."/>
            <person name="Wang J."/>
            <person name="Zhu Y."/>
            <person name="Liu G."/>
            <person name="Chen Q."/>
            <person name="Chen Z."/>
            <person name="Lan J."/>
            <person name="Che J."/>
            <person name="Ge C."/>
            <person name="Shi H."/>
            <person name="Pan Z."/>
            <person name="Liu X."/>
        </authorList>
    </citation>
    <scope>NUCLEOTIDE SEQUENCE [LARGE SCALE GENOMIC DNA]</scope>
    <source>
        <strain evidence="3 4">DSM 9885</strain>
    </source>
</reference>
<gene>
    <name evidence="3" type="ORF">AA984_17665</name>
    <name evidence="2" type="ORF">BFO01nite_17450</name>
</gene>
<organism evidence="3 4">
    <name type="scientific">Brevibacillus formosus</name>
    <dbReference type="NCBI Taxonomy" id="54913"/>
    <lineage>
        <taxon>Bacteria</taxon>
        <taxon>Bacillati</taxon>
        <taxon>Bacillota</taxon>
        <taxon>Bacilli</taxon>
        <taxon>Bacillales</taxon>
        <taxon>Paenibacillaceae</taxon>
        <taxon>Brevibacillus</taxon>
    </lineage>
</organism>
<accession>A0A837KL21</accession>
<keyword evidence="5" id="KW-1185">Reference proteome</keyword>
<dbReference type="AlphaFoldDB" id="A0A837KL21"/>
<dbReference type="InterPro" id="IPR018958">
    <property type="entry name" value="Knr4/Smi1-like_dom"/>
</dbReference>
<feature type="domain" description="Knr4/Smi1-like" evidence="1">
    <location>
        <begin position="39"/>
        <end position="155"/>
    </location>
</feature>
<name>A0A837KL21_9BACL</name>
<reference evidence="2 5" key="2">
    <citation type="submission" date="2019-06" db="EMBL/GenBank/DDBJ databases">
        <title>Whole genome shotgun sequence of Brevibacillus formosus NBRC 15716.</title>
        <authorList>
            <person name="Hosoyama A."/>
            <person name="Uohara A."/>
            <person name="Ohji S."/>
            <person name="Ichikawa N."/>
        </authorList>
    </citation>
    <scope>NUCLEOTIDE SEQUENCE [LARGE SCALE GENOMIC DNA]</scope>
    <source>
        <strain evidence="2 5">NBRC 15716</strain>
    </source>
</reference>
<dbReference type="Pfam" id="PF09346">
    <property type="entry name" value="SMI1_KNR4"/>
    <property type="match status" value="1"/>
</dbReference>